<dbReference type="InterPro" id="IPR054350">
    <property type="entry name" value="PurT/PurK_preATP-grasp"/>
</dbReference>
<dbReference type="InterPro" id="IPR013815">
    <property type="entry name" value="ATP_grasp_subdomain_1"/>
</dbReference>
<dbReference type="PANTHER" id="PTHR43055:SF1">
    <property type="entry name" value="FORMATE-DEPENDENT PHOSPHORIBOSYLGLYCINAMIDE FORMYLTRANSFERASE"/>
    <property type="match status" value="1"/>
</dbReference>
<dbReference type="GO" id="GO:0016740">
    <property type="term" value="F:transferase activity"/>
    <property type="evidence" value="ECO:0007669"/>
    <property type="project" value="UniProtKB-KW"/>
</dbReference>
<dbReference type="STRING" id="1692.BMAGN_1054"/>
<dbReference type="InterPro" id="IPR003135">
    <property type="entry name" value="ATP-grasp_carboxylate-amine"/>
</dbReference>
<accession>A0A087BE35</accession>
<dbReference type="Proteomes" id="UP000029052">
    <property type="component" value="Unassembled WGS sequence"/>
</dbReference>
<proteinExistence type="predicted"/>
<dbReference type="GO" id="GO:0046872">
    <property type="term" value="F:metal ion binding"/>
    <property type="evidence" value="ECO:0007669"/>
    <property type="project" value="InterPro"/>
</dbReference>
<keyword evidence="8" id="KW-0456">Lyase</keyword>
<dbReference type="Pfam" id="PF02222">
    <property type="entry name" value="ATP-grasp"/>
    <property type="match status" value="1"/>
</dbReference>
<dbReference type="InterPro" id="IPR011761">
    <property type="entry name" value="ATP-grasp"/>
</dbReference>
<keyword evidence="1 8" id="KW-0436">Ligase</keyword>
<sequence>MRVRLLSGTIVPMTHVVGTPLGIHPSTVLLLGSGELGKEIAIQCMRLGLRVCAADSYENAPAQQVAHESRTLAMTDADALAKLIEDVNPSIIVPEVEAIATDVLADAAKRGIRVVPAAAIVRICMDRERLRVFAHGTLGLPTSEFRCVGSLEELRAAVGQIGLPCVVKPVMSSSGHGQSVVRDEALLDQAWAEAQHGRRGADQEGAGTECRVVVERLVDLATELTMLTVGSSSGVTVCAPIGQWQQDGDYRQSWQPAEVPDDVLEQARRIARRVVEGLMDEAHAAGECGWGVYGVELFVLRDGSVLFNEVSPRPHDTGMVTMASQRCDEFMLHVRAMLGLPVTPGHVELVFPEGCHGAASQAIVVCGDGEVEFSGLEEALAGADVSLRVFAKPCVHGSRRMGVMLATGADCDAARKAAQAATQALRIAVVPSLT</sequence>
<dbReference type="Gene3D" id="3.30.470.20">
    <property type="entry name" value="ATP-grasp fold, B domain"/>
    <property type="match status" value="1"/>
</dbReference>
<name>A0A087BE35_9BIFI</name>
<dbReference type="GO" id="GO:0004639">
    <property type="term" value="F:phosphoribosylaminoimidazolesuccinocarboxamide synthase activity"/>
    <property type="evidence" value="ECO:0007669"/>
    <property type="project" value="UniProtKB-EC"/>
</dbReference>
<dbReference type="GO" id="GO:0006164">
    <property type="term" value="P:purine nucleotide biosynthetic process"/>
    <property type="evidence" value="ECO:0007669"/>
    <property type="project" value="UniProtKB-KW"/>
</dbReference>
<dbReference type="SUPFAM" id="SSF52440">
    <property type="entry name" value="PreATP-grasp domain"/>
    <property type="match status" value="1"/>
</dbReference>
<dbReference type="InterPro" id="IPR048740">
    <property type="entry name" value="PurT_C"/>
</dbReference>
<dbReference type="GO" id="GO:0004638">
    <property type="term" value="F:phosphoribosylaminoimidazole carboxylase activity"/>
    <property type="evidence" value="ECO:0007669"/>
    <property type="project" value="UniProtKB-EC"/>
</dbReference>
<keyword evidence="4 6" id="KW-0067">ATP-binding</keyword>
<dbReference type="EMBL" id="JGZB01000002">
    <property type="protein sequence ID" value="KFI69285.1"/>
    <property type="molecule type" value="Genomic_DNA"/>
</dbReference>
<dbReference type="InterPro" id="IPR011054">
    <property type="entry name" value="Rudment_hybrid_motif"/>
</dbReference>
<dbReference type="EC" id="4.1.1.21" evidence="8"/>
<dbReference type="PROSITE" id="PS50975">
    <property type="entry name" value="ATP_GRASP"/>
    <property type="match status" value="1"/>
</dbReference>
<comment type="caution">
    <text evidence="8">The sequence shown here is derived from an EMBL/GenBank/DDBJ whole genome shotgun (WGS) entry which is preliminary data.</text>
</comment>
<evidence type="ECO:0000256" key="5">
    <source>
        <dbReference type="ARBA" id="ARBA00025704"/>
    </source>
</evidence>
<dbReference type="NCBIfam" id="NF006766">
    <property type="entry name" value="PRK09288.1"/>
    <property type="match status" value="1"/>
</dbReference>
<protein>
    <submittedName>
        <fullName evidence="8">Phosphoribosylglycinamide formyltransferase</fullName>
        <ecNumber evidence="8">4.1.1.21</ecNumber>
        <ecNumber evidence="8">6.3.2.6</ecNumber>
    </submittedName>
</protein>
<evidence type="ECO:0000256" key="6">
    <source>
        <dbReference type="PROSITE-ProRule" id="PRU00409"/>
    </source>
</evidence>
<dbReference type="GO" id="GO:0005829">
    <property type="term" value="C:cytosol"/>
    <property type="evidence" value="ECO:0007669"/>
    <property type="project" value="TreeGrafter"/>
</dbReference>
<evidence type="ECO:0000256" key="3">
    <source>
        <dbReference type="ARBA" id="ARBA00022755"/>
    </source>
</evidence>
<dbReference type="SUPFAM" id="SSF51246">
    <property type="entry name" value="Rudiment single hybrid motif"/>
    <property type="match status" value="1"/>
</dbReference>
<organism evidence="8 9">
    <name type="scientific">Bifidobacterium magnum</name>
    <dbReference type="NCBI Taxonomy" id="1692"/>
    <lineage>
        <taxon>Bacteria</taxon>
        <taxon>Bacillati</taxon>
        <taxon>Actinomycetota</taxon>
        <taxon>Actinomycetes</taxon>
        <taxon>Bifidobacteriales</taxon>
        <taxon>Bifidobacteriaceae</taxon>
        <taxon>Bifidobacterium</taxon>
    </lineage>
</organism>
<evidence type="ECO:0000256" key="2">
    <source>
        <dbReference type="ARBA" id="ARBA00022741"/>
    </source>
</evidence>
<dbReference type="Gene3D" id="3.30.1490.20">
    <property type="entry name" value="ATP-grasp fold, A domain"/>
    <property type="match status" value="1"/>
</dbReference>
<dbReference type="GO" id="GO:0005524">
    <property type="term" value="F:ATP binding"/>
    <property type="evidence" value="ECO:0007669"/>
    <property type="project" value="UniProtKB-UniRule"/>
</dbReference>
<feature type="domain" description="ATP-grasp" evidence="7">
    <location>
        <begin position="132"/>
        <end position="338"/>
    </location>
</feature>
<gene>
    <name evidence="8" type="ORF">BMAGN_1054</name>
</gene>
<keyword evidence="8" id="KW-0808">Transferase</keyword>
<evidence type="ECO:0000259" key="7">
    <source>
        <dbReference type="PROSITE" id="PS50975"/>
    </source>
</evidence>
<dbReference type="InterPro" id="IPR016185">
    <property type="entry name" value="PreATP-grasp_dom_sf"/>
</dbReference>
<dbReference type="PANTHER" id="PTHR43055">
    <property type="entry name" value="FORMATE-DEPENDENT PHOSPHORIBOSYLGLYCINAMIDE FORMYLTRANSFERASE"/>
    <property type="match status" value="1"/>
</dbReference>
<dbReference type="AlphaFoldDB" id="A0A087BE35"/>
<reference evidence="8 9" key="1">
    <citation type="submission" date="2014-03" db="EMBL/GenBank/DDBJ databases">
        <title>Genomics of Bifidobacteria.</title>
        <authorList>
            <person name="Ventura M."/>
            <person name="Milani C."/>
            <person name="Lugli G.A."/>
        </authorList>
    </citation>
    <scope>NUCLEOTIDE SEQUENCE [LARGE SCALE GENOMIC DNA]</scope>
    <source>
        <strain evidence="8 9">LMG 11591</strain>
    </source>
</reference>
<dbReference type="Pfam" id="PF21244">
    <property type="entry name" value="PurT_C"/>
    <property type="match status" value="1"/>
</dbReference>
<keyword evidence="3" id="KW-0658">Purine biosynthesis</keyword>
<dbReference type="SUPFAM" id="SSF56059">
    <property type="entry name" value="Glutathione synthetase ATP-binding domain-like"/>
    <property type="match status" value="1"/>
</dbReference>
<dbReference type="RefSeq" id="WP_022859661.1">
    <property type="nucleotide sequence ID" value="NZ_JGZB01000002.1"/>
</dbReference>
<dbReference type="Pfam" id="PF22660">
    <property type="entry name" value="RS_preATP-grasp-like"/>
    <property type="match status" value="1"/>
</dbReference>
<evidence type="ECO:0000313" key="9">
    <source>
        <dbReference type="Proteomes" id="UP000029052"/>
    </source>
</evidence>
<evidence type="ECO:0000256" key="4">
    <source>
        <dbReference type="ARBA" id="ARBA00022840"/>
    </source>
</evidence>
<dbReference type="EC" id="6.3.2.6" evidence="8"/>
<comment type="pathway">
    <text evidence="5">Purine metabolism.</text>
</comment>
<keyword evidence="9" id="KW-1185">Reference proteome</keyword>
<keyword evidence="2 6" id="KW-0547">Nucleotide-binding</keyword>
<evidence type="ECO:0000313" key="8">
    <source>
        <dbReference type="EMBL" id="KFI69285.1"/>
    </source>
</evidence>
<evidence type="ECO:0000256" key="1">
    <source>
        <dbReference type="ARBA" id="ARBA00022598"/>
    </source>
</evidence>
<dbReference type="Gene3D" id="3.40.50.20">
    <property type="match status" value="1"/>
</dbReference>
<dbReference type="eggNOG" id="COG0027">
    <property type="taxonomic scope" value="Bacteria"/>
</dbReference>